<accession>A0ABQ6H6T9</accession>
<dbReference type="Proteomes" id="UP001157133">
    <property type="component" value="Unassembled WGS sequence"/>
</dbReference>
<dbReference type="PROSITE" id="PS00675">
    <property type="entry name" value="SIGMA54_INTERACT_1"/>
    <property type="match status" value="1"/>
</dbReference>
<feature type="domain" description="ACT" evidence="14">
    <location>
        <begin position="2"/>
        <end position="73"/>
    </location>
</feature>
<dbReference type="InterPro" id="IPR003593">
    <property type="entry name" value="AAA+_ATPase"/>
</dbReference>
<dbReference type="RefSeq" id="WP_284208617.1">
    <property type="nucleotide sequence ID" value="NZ_BSSU01000013.1"/>
</dbReference>
<dbReference type="InterPro" id="IPR035965">
    <property type="entry name" value="PAS-like_dom_sf"/>
</dbReference>
<dbReference type="InterPro" id="IPR002912">
    <property type="entry name" value="ACT_dom"/>
</dbReference>
<organism evidence="15 16">
    <name type="scientific">Thalassotalea eurytherma</name>
    <dbReference type="NCBI Taxonomy" id="1144278"/>
    <lineage>
        <taxon>Bacteria</taxon>
        <taxon>Pseudomonadati</taxon>
        <taxon>Pseudomonadota</taxon>
        <taxon>Gammaproteobacteria</taxon>
        <taxon>Alteromonadales</taxon>
        <taxon>Colwelliaceae</taxon>
        <taxon>Thalassotalea</taxon>
    </lineage>
</organism>
<keyword evidence="7" id="KW-0805">Transcription regulation</keyword>
<evidence type="ECO:0000313" key="16">
    <source>
        <dbReference type="Proteomes" id="UP001157133"/>
    </source>
</evidence>
<feature type="domain" description="Sigma-54 factor interaction" evidence="12">
    <location>
        <begin position="207"/>
        <end position="433"/>
    </location>
</feature>
<dbReference type="SUPFAM" id="SSF55785">
    <property type="entry name" value="PYP-like sensor domain (PAS domain)"/>
    <property type="match status" value="1"/>
</dbReference>
<comment type="subcellular location">
    <subcellularLocation>
        <location evidence="1">Cytoplasm</location>
    </subcellularLocation>
</comment>
<dbReference type="InterPro" id="IPR030828">
    <property type="entry name" value="HTH_TyrR"/>
</dbReference>
<dbReference type="CDD" id="cd04877">
    <property type="entry name" value="ACT_TyrR"/>
    <property type="match status" value="1"/>
</dbReference>
<dbReference type="InterPro" id="IPR025662">
    <property type="entry name" value="Sigma_54_int_dom_ATP-bd_1"/>
</dbReference>
<protein>
    <recommendedName>
        <fullName evidence="11">HTH-type transcriptional regulatory protein TyrR</fullName>
    </recommendedName>
</protein>
<evidence type="ECO:0000256" key="10">
    <source>
        <dbReference type="ARBA" id="ARBA00023163"/>
    </source>
</evidence>
<evidence type="ECO:0000256" key="8">
    <source>
        <dbReference type="ARBA" id="ARBA00023125"/>
    </source>
</evidence>
<evidence type="ECO:0000259" key="12">
    <source>
        <dbReference type="PROSITE" id="PS50045"/>
    </source>
</evidence>
<evidence type="ECO:0000256" key="1">
    <source>
        <dbReference type="ARBA" id="ARBA00004496"/>
    </source>
</evidence>
<name>A0ABQ6H6T9_9GAMM</name>
<evidence type="ECO:0000313" key="15">
    <source>
        <dbReference type="EMBL" id="GLX83214.1"/>
    </source>
</evidence>
<keyword evidence="4" id="KW-0547">Nucleotide-binding</keyword>
<dbReference type="Gene3D" id="3.40.50.300">
    <property type="entry name" value="P-loop containing nucleotide triphosphate hydrolases"/>
    <property type="match status" value="1"/>
</dbReference>
<keyword evidence="5" id="KW-0058">Aromatic hydrocarbons catabolism</keyword>
<dbReference type="Pfam" id="PF18024">
    <property type="entry name" value="HTH_50"/>
    <property type="match status" value="1"/>
</dbReference>
<dbReference type="InterPro" id="IPR025944">
    <property type="entry name" value="Sigma_54_int_dom_CS"/>
</dbReference>
<dbReference type="Gene3D" id="1.10.8.60">
    <property type="match status" value="1"/>
</dbReference>
<dbReference type="PROSITE" id="PS50045">
    <property type="entry name" value="SIGMA54_INTERACT_4"/>
    <property type="match status" value="1"/>
</dbReference>
<keyword evidence="10" id="KW-0804">Transcription</keyword>
<keyword evidence="6" id="KW-0067">ATP-binding</keyword>
<evidence type="ECO:0000256" key="5">
    <source>
        <dbReference type="ARBA" id="ARBA00022797"/>
    </source>
</evidence>
<dbReference type="PROSITE" id="PS00688">
    <property type="entry name" value="SIGMA54_INTERACT_3"/>
    <property type="match status" value="1"/>
</dbReference>
<keyword evidence="16" id="KW-1185">Reference proteome</keyword>
<dbReference type="PROSITE" id="PS00676">
    <property type="entry name" value="SIGMA54_INTERACT_2"/>
    <property type="match status" value="1"/>
</dbReference>
<keyword evidence="8" id="KW-0238">DNA-binding</keyword>
<evidence type="ECO:0000256" key="4">
    <source>
        <dbReference type="ARBA" id="ARBA00022741"/>
    </source>
</evidence>
<proteinExistence type="predicted"/>
<dbReference type="NCBIfam" id="NF008085">
    <property type="entry name" value="PRK10820.1"/>
    <property type="match status" value="1"/>
</dbReference>
<dbReference type="InterPro" id="IPR058031">
    <property type="entry name" value="AAA_lid_NorR"/>
</dbReference>
<feature type="domain" description="PAS" evidence="13">
    <location>
        <begin position="79"/>
        <end position="124"/>
    </location>
</feature>
<dbReference type="Pfam" id="PF00158">
    <property type="entry name" value="Sigma54_activat"/>
    <property type="match status" value="1"/>
</dbReference>
<gene>
    <name evidence="15" type="primary">tyrR</name>
    <name evidence="15" type="ORF">theurythT_26660</name>
</gene>
<evidence type="ECO:0000256" key="7">
    <source>
        <dbReference type="ARBA" id="ARBA00023015"/>
    </source>
</evidence>
<dbReference type="PANTHER" id="PTHR32071:SF3">
    <property type="entry name" value="HTH-TYPE TRANSCRIPTIONAL REGULATORY PROTEIN TYRR"/>
    <property type="match status" value="1"/>
</dbReference>
<dbReference type="SUPFAM" id="SSF55021">
    <property type="entry name" value="ACT-like"/>
    <property type="match status" value="1"/>
</dbReference>
<dbReference type="InterPro" id="IPR000014">
    <property type="entry name" value="PAS"/>
</dbReference>
<evidence type="ECO:0000259" key="14">
    <source>
        <dbReference type="PROSITE" id="PS51671"/>
    </source>
</evidence>
<dbReference type="Gene3D" id="3.30.450.20">
    <property type="entry name" value="PAS domain"/>
    <property type="match status" value="1"/>
</dbReference>
<dbReference type="InterPro" id="IPR025943">
    <property type="entry name" value="Sigma_54_int_dom_ATP-bd_2"/>
</dbReference>
<dbReference type="Gene3D" id="1.10.10.60">
    <property type="entry name" value="Homeodomain-like"/>
    <property type="match status" value="1"/>
</dbReference>
<dbReference type="SMART" id="SM00382">
    <property type="entry name" value="AAA"/>
    <property type="match status" value="1"/>
</dbReference>
<keyword evidence="3" id="KW-0678">Repressor</keyword>
<dbReference type="Gene3D" id="3.30.70.260">
    <property type="match status" value="1"/>
</dbReference>
<dbReference type="SUPFAM" id="SSF52540">
    <property type="entry name" value="P-loop containing nucleoside triphosphate hydrolases"/>
    <property type="match status" value="1"/>
</dbReference>
<comment type="caution">
    <text evidence="15">The sequence shown here is derived from an EMBL/GenBank/DDBJ whole genome shotgun (WGS) entry which is preliminary data.</text>
</comment>
<dbReference type="InterPro" id="IPR027417">
    <property type="entry name" value="P-loop_NTPase"/>
</dbReference>
<evidence type="ECO:0000256" key="3">
    <source>
        <dbReference type="ARBA" id="ARBA00022491"/>
    </source>
</evidence>
<dbReference type="Pfam" id="PF25601">
    <property type="entry name" value="AAA_lid_14"/>
    <property type="match status" value="1"/>
</dbReference>
<sequence>MRLKITCEDRLGIAQQVLGVFVEHNINIKGIDTATVAGPIFVHIPDLEFSELQSFMPQLRLIDGVVDVQTTPFMPSELERNELSTLIRTFPDPFISIDARANVRILNDVSKNLLNTKDEQVIGEPISQFVKGFNFTKWLESDEVLAQTRRLKLSDEDFVADILPIHVDDSEGNSILAGAVLILKSEARLGQQMNAFKQSTENSFSGIQATSGSMRKVVREAKRMAILDSTMLITGETGSGKELIARACHQASDRSEFAFMTLNCAALPDEAAETELFGTGTPGTEQAKKGLFEQADGGTIFLDEVGEMSSKLQTKLLRVIQDGSFRRVDDETEIKVDVRIISSTNKDLLNMVSGGEFREDLYYRINVLGLNVPSLRERRSDIIPLAEHFIAKASYNIGRLNVRLSDDCREFIEHYPWPGNVRQLENVLIRAVSLMEGDLVQTQYLELPAYTREYGYLEQEFEGTLDGAVKNFEADLLRKLYPAYPSTRQLAKKLGLSHTAIANKLREYGINKKTVKI</sequence>
<keyword evidence="9" id="KW-0010">Activator</keyword>
<dbReference type="SUPFAM" id="SSF46689">
    <property type="entry name" value="Homeodomain-like"/>
    <property type="match status" value="1"/>
</dbReference>
<dbReference type="CDD" id="cd00009">
    <property type="entry name" value="AAA"/>
    <property type="match status" value="1"/>
</dbReference>
<dbReference type="InterPro" id="IPR002078">
    <property type="entry name" value="Sigma_54_int"/>
</dbReference>
<dbReference type="InterPro" id="IPR045865">
    <property type="entry name" value="ACT-like_dom_sf"/>
</dbReference>
<dbReference type="PROSITE" id="PS51671">
    <property type="entry name" value="ACT"/>
    <property type="match status" value="1"/>
</dbReference>
<dbReference type="PANTHER" id="PTHR32071">
    <property type="entry name" value="TRANSCRIPTIONAL REGULATORY PROTEIN"/>
    <property type="match status" value="1"/>
</dbReference>
<evidence type="ECO:0000256" key="6">
    <source>
        <dbReference type="ARBA" id="ARBA00022840"/>
    </source>
</evidence>
<evidence type="ECO:0000256" key="2">
    <source>
        <dbReference type="ARBA" id="ARBA00022490"/>
    </source>
</evidence>
<keyword evidence="2" id="KW-0963">Cytoplasm</keyword>
<dbReference type="NCBIfam" id="TIGR04381">
    <property type="entry name" value="HTH_TypR"/>
    <property type="match status" value="1"/>
</dbReference>
<reference evidence="15 16" key="1">
    <citation type="submission" date="2023-03" db="EMBL/GenBank/DDBJ databases">
        <title>Draft genome sequence of Thalassotalea eurytherma JCM 18482T.</title>
        <authorList>
            <person name="Sawabe T."/>
        </authorList>
    </citation>
    <scope>NUCLEOTIDE SEQUENCE [LARGE SCALE GENOMIC DNA]</scope>
    <source>
        <strain evidence="15 16">JCM 18482</strain>
    </source>
</reference>
<dbReference type="InterPro" id="IPR009057">
    <property type="entry name" value="Homeodomain-like_sf"/>
</dbReference>
<evidence type="ECO:0000259" key="13">
    <source>
        <dbReference type="PROSITE" id="PS50112"/>
    </source>
</evidence>
<evidence type="ECO:0000256" key="9">
    <source>
        <dbReference type="ARBA" id="ARBA00023159"/>
    </source>
</evidence>
<dbReference type="PROSITE" id="PS50112">
    <property type="entry name" value="PAS"/>
    <property type="match status" value="1"/>
</dbReference>
<dbReference type="EMBL" id="BSSU01000013">
    <property type="protein sequence ID" value="GLX83214.1"/>
    <property type="molecule type" value="Genomic_DNA"/>
</dbReference>
<evidence type="ECO:0000256" key="11">
    <source>
        <dbReference type="ARBA" id="ARBA00029500"/>
    </source>
</evidence>